<dbReference type="AlphaFoldDB" id="A0ABD5VLN9"/>
<dbReference type="RefSeq" id="WP_336351911.1">
    <property type="nucleotide sequence ID" value="NZ_JAZAQL010000004.1"/>
</dbReference>
<evidence type="ECO:0000313" key="2">
    <source>
        <dbReference type="EMBL" id="MFC6954972.1"/>
    </source>
</evidence>
<organism evidence="2 3">
    <name type="scientific">Halorubellus litoreus</name>
    <dbReference type="NCBI Taxonomy" id="755308"/>
    <lineage>
        <taxon>Archaea</taxon>
        <taxon>Methanobacteriati</taxon>
        <taxon>Methanobacteriota</taxon>
        <taxon>Stenosarchaea group</taxon>
        <taxon>Halobacteria</taxon>
        <taxon>Halobacteriales</taxon>
        <taxon>Halorubellaceae</taxon>
        <taxon>Halorubellus</taxon>
    </lineage>
</organism>
<evidence type="ECO:0000259" key="1">
    <source>
        <dbReference type="Pfam" id="PF18545"/>
    </source>
</evidence>
<evidence type="ECO:0000313" key="3">
    <source>
        <dbReference type="Proteomes" id="UP001596395"/>
    </source>
</evidence>
<gene>
    <name evidence="2" type="ORF">ACFQGB_19075</name>
</gene>
<accession>A0ABD5VLN9</accession>
<dbReference type="InterPro" id="IPR040624">
    <property type="entry name" value="HalOD1"/>
</dbReference>
<protein>
    <submittedName>
        <fullName evidence="2">HalOD1 output domain-containing protein</fullName>
    </submittedName>
</protein>
<dbReference type="Proteomes" id="UP001596395">
    <property type="component" value="Unassembled WGS sequence"/>
</dbReference>
<dbReference type="Pfam" id="PF18545">
    <property type="entry name" value="HalOD1"/>
    <property type="match status" value="1"/>
</dbReference>
<reference evidence="2 3" key="1">
    <citation type="journal article" date="2019" name="Int. J. Syst. Evol. Microbiol.">
        <title>The Global Catalogue of Microorganisms (GCM) 10K type strain sequencing project: providing services to taxonomists for standard genome sequencing and annotation.</title>
        <authorList>
            <consortium name="The Broad Institute Genomics Platform"/>
            <consortium name="The Broad Institute Genome Sequencing Center for Infectious Disease"/>
            <person name="Wu L."/>
            <person name="Ma J."/>
        </authorList>
    </citation>
    <scope>NUCLEOTIDE SEQUENCE [LARGE SCALE GENOMIC DNA]</scope>
    <source>
        <strain evidence="2 3">GX26</strain>
    </source>
</reference>
<name>A0ABD5VLN9_9EURY</name>
<keyword evidence="3" id="KW-1185">Reference proteome</keyword>
<proteinExistence type="predicted"/>
<feature type="domain" description="Halobacterial output" evidence="1">
    <location>
        <begin position="21"/>
        <end position="93"/>
    </location>
</feature>
<comment type="caution">
    <text evidence="2">The sequence shown here is derived from an EMBL/GenBank/DDBJ whole genome shotgun (WGS) entry which is preliminary data.</text>
</comment>
<dbReference type="EMBL" id="JBHSXN010000004">
    <property type="protein sequence ID" value="MFC6954972.1"/>
    <property type="molecule type" value="Genomic_DNA"/>
</dbReference>
<sequence>MSRTSQTTTTTGIYRTTWNETTSLHDVIVEGVVTATGRTRSTIEDQYDRAHARSLRDLFDTDNTSVPSTGVVKFVVAACTVSVHSDGRLIVEPPDSIHHGTST</sequence>